<keyword evidence="2" id="KW-1185">Reference proteome</keyword>
<organism evidence="1 2">
    <name type="scientific">Mycobacterium novum</name>
    <dbReference type="NCBI Taxonomy" id="2492438"/>
    <lineage>
        <taxon>Bacteria</taxon>
        <taxon>Bacillati</taxon>
        <taxon>Actinomycetota</taxon>
        <taxon>Actinomycetes</taxon>
        <taxon>Mycobacteriales</taxon>
        <taxon>Mycobacteriaceae</taxon>
        <taxon>Mycobacterium</taxon>
    </lineage>
</organism>
<dbReference type="AlphaFoldDB" id="A0A7I7JIY0"/>
<sequence length="90" mass="9770">MQPHRVGGIGSGRCGVTWTYALTADGGQTLQPSLRDLQEVSMKTQTCLPAQSRGDHGDYMRAVHLLRAAASSDVGQSDARRQWIRAATRC</sequence>
<dbReference type="EMBL" id="AP022562">
    <property type="protein sequence ID" value="BBX11875.1"/>
    <property type="molecule type" value="Genomic_DNA"/>
</dbReference>
<dbReference type="Proteomes" id="UP000466997">
    <property type="component" value="Chromosome"/>
</dbReference>
<dbReference type="KEGG" id="mnm:MNVM_09560"/>
<gene>
    <name evidence="1" type="ORF">MNVM_09560</name>
</gene>
<reference evidence="1 2" key="1">
    <citation type="journal article" date="2019" name="Emerg. Microbes Infect.">
        <title>Comprehensive subspecies identification of 175 nontuberculous mycobacteria species based on 7547 genomic profiles.</title>
        <authorList>
            <person name="Matsumoto Y."/>
            <person name="Kinjo T."/>
            <person name="Motooka D."/>
            <person name="Nabeya D."/>
            <person name="Jung N."/>
            <person name="Uechi K."/>
            <person name="Horii T."/>
            <person name="Iida T."/>
            <person name="Fujita J."/>
            <person name="Nakamura S."/>
        </authorList>
    </citation>
    <scope>NUCLEOTIDE SEQUENCE [LARGE SCALE GENOMIC DNA]</scope>
    <source>
        <strain evidence="1 2">JCM 6391</strain>
    </source>
</reference>
<evidence type="ECO:0000313" key="2">
    <source>
        <dbReference type="Proteomes" id="UP000466997"/>
    </source>
</evidence>
<name>A0A7I7JIY0_9MYCO</name>
<accession>A0A7I7JIY0</accession>
<evidence type="ECO:0000313" key="1">
    <source>
        <dbReference type="EMBL" id="BBX11875.1"/>
    </source>
</evidence>
<proteinExistence type="predicted"/>
<protein>
    <submittedName>
        <fullName evidence="1">Uncharacterized protein</fullName>
    </submittedName>
</protein>